<evidence type="ECO:0000313" key="2">
    <source>
        <dbReference type="EMBL" id="KKN45070.1"/>
    </source>
</evidence>
<gene>
    <name evidence="2" type="ORF">LCGC14_0686520</name>
</gene>
<accession>A0A0F9QLK9</accession>
<feature type="region of interest" description="Disordered" evidence="1">
    <location>
        <begin position="53"/>
        <end position="141"/>
    </location>
</feature>
<comment type="caution">
    <text evidence="2">The sequence shown here is derived from an EMBL/GenBank/DDBJ whole genome shotgun (WGS) entry which is preliminary data.</text>
</comment>
<feature type="compositionally biased region" description="Basic residues" evidence="1">
    <location>
        <begin position="123"/>
        <end position="141"/>
    </location>
</feature>
<dbReference type="EMBL" id="LAZR01001412">
    <property type="protein sequence ID" value="KKN45070.1"/>
    <property type="molecule type" value="Genomic_DNA"/>
</dbReference>
<organism evidence="2">
    <name type="scientific">marine sediment metagenome</name>
    <dbReference type="NCBI Taxonomy" id="412755"/>
    <lineage>
        <taxon>unclassified sequences</taxon>
        <taxon>metagenomes</taxon>
        <taxon>ecological metagenomes</taxon>
    </lineage>
</organism>
<dbReference type="AlphaFoldDB" id="A0A0F9QLK9"/>
<reference evidence="2" key="1">
    <citation type="journal article" date="2015" name="Nature">
        <title>Complex archaea that bridge the gap between prokaryotes and eukaryotes.</title>
        <authorList>
            <person name="Spang A."/>
            <person name="Saw J.H."/>
            <person name="Jorgensen S.L."/>
            <person name="Zaremba-Niedzwiedzka K."/>
            <person name="Martijn J."/>
            <person name="Lind A.E."/>
            <person name="van Eijk R."/>
            <person name="Schleper C."/>
            <person name="Guy L."/>
            <person name="Ettema T.J."/>
        </authorList>
    </citation>
    <scope>NUCLEOTIDE SEQUENCE</scope>
</reference>
<feature type="compositionally biased region" description="Low complexity" evidence="1">
    <location>
        <begin position="81"/>
        <end position="93"/>
    </location>
</feature>
<name>A0A0F9QLK9_9ZZZZ</name>
<protein>
    <submittedName>
        <fullName evidence="2">Uncharacterized protein</fullName>
    </submittedName>
</protein>
<sequence length="141" mass="15821">MSIKRRIARIKVSLRRRSTAATEGDIKRLAKKRDRDLADADLLIKKAGVAEEARVAEVKKKEAGRRKRSKAASGILDKVGKGISSISSSLLDSSKPKRKSKPRKRVIKKPPKKKRPTAPSKPRVTKTRKPPRPKKSNRSKR</sequence>
<feature type="compositionally biased region" description="Basic residues" evidence="1">
    <location>
        <begin position="96"/>
        <end position="116"/>
    </location>
</feature>
<proteinExistence type="predicted"/>
<evidence type="ECO:0000256" key="1">
    <source>
        <dbReference type="SAM" id="MobiDB-lite"/>
    </source>
</evidence>